<evidence type="ECO:0000256" key="1">
    <source>
        <dbReference type="ARBA" id="ARBA00004141"/>
    </source>
</evidence>
<dbReference type="PROSITE" id="PS50850">
    <property type="entry name" value="MFS"/>
    <property type="match status" value="1"/>
</dbReference>
<comment type="caution">
    <text evidence="9">The sequence shown here is derived from an EMBL/GenBank/DDBJ whole genome shotgun (WGS) entry which is preliminary data.</text>
</comment>
<dbReference type="PANTHER" id="PTHR42718">
    <property type="entry name" value="MAJOR FACILITATOR SUPERFAMILY MULTIDRUG TRANSPORTER MFSC"/>
    <property type="match status" value="1"/>
</dbReference>
<comment type="subcellular location">
    <subcellularLocation>
        <location evidence="1">Membrane</location>
        <topology evidence="1">Multi-pass membrane protein</topology>
    </subcellularLocation>
</comment>
<keyword evidence="2" id="KW-0813">Transport</keyword>
<feature type="domain" description="Major facilitator superfamily (MFS) profile" evidence="8">
    <location>
        <begin position="36"/>
        <end position="510"/>
    </location>
</feature>
<evidence type="ECO:0000313" key="9">
    <source>
        <dbReference type="EMBL" id="OYQ09961.1"/>
    </source>
</evidence>
<dbReference type="InterPro" id="IPR020846">
    <property type="entry name" value="MFS_dom"/>
</dbReference>
<gene>
    <name evidence="9" type="ORF">B7R77_24510</name>
</gene>
<dbReference type="Proteomes" id="UP000216164">
    <property type="component" value="Unassembled WGS sequence"/>
</dbReference>
<dbReference type="PANTHER" id="PTHR42718:SF9">
    <property type="entry name" value="MAJOR FACILITATOR SUPERFAMILY MULTIDRUG TRANSPORTER MFSC"/>
    <property type="match status" value="1"/>
</dbReference>
<organism evidence="9 10">
    <name type="scientific">Ralstonia solanacearum K60</name>
    <dbReference type="NCBI Taxonomy" id="1091042"/>
    <lineage>
        <taxon>Bacteria</taxon>
        <taxon>Pseudomonadati</taxon>
        <taxon>Pseudomonadota</taxon>
        <taxon>Betaproteobacteria</taxon>
        <taxon>Burkholderiales</taxon>
        <taxon>Burkholderiaceae</taxon>
        <taxon>Ralstonia</taxon>
        <taxon>Ralstonia solanacearum species complex</taxon>
    </lineage>
</organism>
<dbReference type="EMBL" id="NCTK01000002">
    <property type="protein sequence ID" value="OYQ09961.1"/>
    <property type="molecule type" value="Genomic_DNA"/>
</dbReference>
<feature type="transmembrane region" description="Helical" evidence="7">
    <location>
        <begin position="359"/>
        <end position="377"/>
    </location>
</feature>
<dbReference type="RefSeq" id="WP_197335681.1">
    <property type="nucleotide sequence ID" value="NZ_NCTK01000002.1"/>
</dbReference>
<keyword evidence="4 7" id="KW-1133">Transmembrane helix</keyword>
<evidence type="ECO:0000313" key="10">
    <source>
        <dbReference type="Proteomes" id="UP000216164"/>
    </source>
</evidence>
<reference evidence="9 10" key="1">
    <citation type="submission" date="2017-04" db="EMBL/GenBank/DDBJ databases">
        <title>Genome Announcement: Closed genomes of Ralstonia solanacearum strains K60, UW551, and UW700.</title>
        <authorList>
            <person name="Hayes M."/>
            <person name="Macintyre A.M."/>
            <person name="Allen C."/>
        </authorList>
    </citation>
    <scope>NUCLEOTIDE SEQUENCE [LARGE SCALE GENOMIC DNA]</scope>
    <source>
        <strain evidence="9 10">UW25</strain>
    </source>
</reference>
<feature type="transmembrane region" description="Helical" evidence="7">
    <location>
        <begin position="224"/>
        <end position="243"/>
    </location>
</feature>
<feature type="transmembrane region" description="Helical" evidence="7">
    <location>
        <begin position="127"/>
        <end position="149"/>
    </location>
</feature>
<feature type="transmembrane region" description="Helical" evidence="7">
    <location>
        <begin position="192"/>
        <end position="212"/>
    </location>
</feature>
<feature type="region of interest" description="Disordered" evidence="6">
    <location>
        <begin position="1"/>
        <end position="25"/>
    </location>
</feature>
<evidence type="ECO:0000256" key="3">
    <source>
        <dbReference type="ARBA" id="ARBA00022692"/>
    </source>
</evidence>
<name>A0AAP7ZIX1_RALSL</name>
<dbReference type="InterPro" id="IPR011701">
    <property type="entry name" value="MFS"/>
</dbReference>
<sequence>MTQPMPTLMRGPGTAETTAPPAAPPPPAFSARLAAGLLGVLLAALLSGLNNRVPGLALADVQGALGFAQDDASWLNTAYAAGELAAMPFATWLAVTFSMRRFHLTMLAGALILSAVLPFVQNLPLLLALRALQGLLSGALIPMLMMSALRFLPPSIRLHGLALYAMTATFAPNVAVWLAALCVDRLEDWRWLYWQAIPLGLVAMGLVFWGVPTMPPALSRLKQGNWLGMALGVPGLGLLVTGLDQGVRLDWFHSPLIIAALGVGTVFTALFLASEWRHPAPFMRLQMLGRRNLGVGLSVFVCLLMTMATAVTLPANLLGRLQGFRMEQMAPIGLIVGLPQLVLGPAVALLLYRRWVDARHVFAAGLACIAAACWLGADVTSEWMVPQLVWAEILQAIGQPMAVIALLFLVTSVVQPMEGPSVAGIVNTFRAFSSVLGGALIGQLTTVRSHFHAEMLLDHAGRLLPRLPPPDPGASTLAAMVSQQAGVLAAADVYRVFGWLALLLIPVVLKLQYIPAPVQTRPQQATPADMQTGAVH</sequence>
<evidence type="ECO:0000256" key="2">
    <source>
        <dbReference type="ARBA" id="ARBA00022448"/>
    </source>
</evidence>
<dbReference type="GO" id="GO:0022857">
    <property type="term" value="F:transmembrane transporter activity"/>
    <property type="evidence" value="ECO:0007669"/>
    <property type="project" value="InterPro"/>
</dbReference>
<dbReference type="SUPFAM" id="SSF103473">
    <property type="entry name" value="MFS general substrate transporter"/>
    <property type="match status" value="1"/>
</dbReference>
<keyword evidence="3 7" id="KW-0812">Transmembrane</keyword>
<evidence type="ECO:0000259" key="8">
    <source>
        <dbReference type="PROSITE" id="PS50850"/>
    </source>
</evidence>
<dbReference type="InterPro" id="IPR036259">
    <property type="entry name" value="MFS_trans_sf"/>
</dbReference>
<evidence type="ECO:0000256" key="6">
    <source>
        <dbReference type="SAM" id="MobiDB-lite"/>
    </source>
</evidence>
<keyword evidence="5 7" id="KW-0472">Membrane</keyword>
<feature type="transmembrane region" description="Helical" evidence="7">
    <location>
        <begin position="161"/>
        <end position="180"/>
    </location>
</feature>
<protein>
    <submittedName>
        <fullName evidence="9">MFS transporter</fullName>
    </submittedName>
</protein>
<evidence type="ECO:0000256" key="4">
    <source>
        <dbReference type="ARBA" id="ARBA00022989"/>
    </source>
</evidence>
<feature type="transmembrane region" description="Helical" evidence="7">
    <location>
        <begin position="255"/>
        <end position="273"/>
    </location>
</feature>
<feature type="transmembrane region" description="Helical" evidence="7">
    <location>
        <begin position="293"/>
        <end position="317"/>
    </location>
</feature>
<evidence type="ECO:0000256" key="5">
    <source>
        <dbReference type="ARBA" id="ARBA00023136"/>
    </source>
</evidence>
<proteinExistence type="predicted"/>
<dbReference type="AlphaFoldDB" id="A0AAP7ZIX1"/>
<feature type="transmembrane region" description="Helical" evidence="7">
    <location>
        <begin position="329"/>
        <end position="352"/>
    </location>
</feature>
<feature type="transmembrane region" description="Helical" evidence="7">
    <location>
        <begin position="102"/>
        <end position="121"/>
    </location>
</feature>
<dbReference type="Pfam" id="PF07690">
    <property type="entry name" value="MFS_1"/>
    <property type="match status" value="1"/>
</dbReference>
<accession>A0AAP7ZIX1</accession>
<dbReference type="GO" id="GO:0016020">
    <property type="term" value="C:membrane"/>
    <property type="evidence" value="ECO:0007669"/>
    <property type="project" value="UniProtKB-SubCell"/>
</dbReference>
<feature type="transmembrane region" description="Helical" evidence="7">
    <location>
        <begin position="389"/>
        <end position="410"/>
    </location>
</feature>
<evidence type="ECO:0000256" key="7">
    <source>
        <dbReference type="SAM" id="Phobius"/>
    </source>
</evidence>
<dbReference type="Gene3D" id="1.20.1250.20">
    <property type="entry name" value="MFS general substrate transporter like domains"/>
    <property type="match status" value="2"/>
</dbReference>
<feature type="transmembrane region" description="Helical" evidence="7">
    <location>
        <begin position="29"/>
        <end position="49"/>
    </location>
</feature>